<dbReference type="AlphaFoldDB" id="T1JK52"/>
<protein>
    <submittedName>
        <fullName evidence="5">Uncharacterized protein</fullName>
    </submittedName>
</protein>
<evidence type="ECO:0000256" key="1">
    <source>
        <dbReference type="ARBA" id="ARBA00022737"/>
    </source>
</evidence>
<dbReference type="InterPro" id="IPR003961">
    <property type="entry name" value="FN3_dom"/>
</dbReference>
<dbReference type="OMA" id="PEITITW"/>
<dbReference type="SUPFAM" id="SSF49265">
    <property type="entry name" value="Fibronectin type III"/>
    <property type="match status" value="1"/>
</dbReference>
<evidence type="ECO:0000256" key="2">
    <source>
        <dbReference type="ARBA" id="ARBA00023157"/>
    </source>
</evidence>
<dbReference type="CDD" id="cd00063">
    <property type="entry name" value="FN3"/>
    <property type="match status" value="1"/>
</dbReference>
<dbReference type="PROSITE" id="PS50835">
    <property type="entry name" value="IG_LIKE"/>
    <property type="match status" value="2"/>
</dbReference>
<dbReference type="EMBL" id="JH431781">
    <property type="status" value="NOT_ANNOTATED_CDS"/>
    <property type="molecule type" value="Genomic_DNA"/>
</dbReference>
<dbReference type="PANTHER" id="PTHR44170:SF6">
    <property type="entry name" value="CONTACTIN"/>
    <property type="match status" value="1"/>
</dbReference>
<dbReference type="Gene3D" id="2.60.40.10">
    <property type="entry name" value="Immunoglobulins"/>
    <property type="match status" value="3"/>
</dbReference>
<dbReference type="PhylomeDB" id="T1JK52"/>
<dbReference type="SMART" id="SM00408">
    <property type="entry name" value="IGc2"/>
    <property type="match status" value="2"/>
</dbReference>
<dbReference type="SMART" id="SM00409">
    <property type="entry name" value="IG"/>
    <property type="match status" value="2"/>
</dbReference>
<evidence type="ECO:0000259" key="4">
    <source>
        <dbReference type="PROSITE" id="PS50853"/>
    </source>
</evidence>
<feature type="domain" description="Fibronectin type-III" evidence="4">
    <location>
        <begin position="202"/>
        <end position="297"/>
    </location>
</feature>
<proteinExistence type="predicted"/>
<keyword evidence="1" id="KW-0677">Repeat</keyword>
<dbReference type="STRING" id="126957.T1JK52"/>
<name>T1JK52_STRMM</name>
<dbReference type="PRINTS" id="PR00014">
    <property type="entry name" value="FNTYPEIII"/>
</dbReference>
<dbReference type="SUPFAM" id="SSF48726">
    <property type="entry name" value="Immunoglobulin"/>
    <property type="match status" value="2"/>
</dbReference>
<dbReference type="EnsemblMetazoa" id="SMAR014232-RA">
    <property type="protein sequence ID" value="SMAR014232-PA"/>
    <property type="gene ID" value="SMAR014232"/>
</dbReference>
<dbReference type="Pfam" id="PF00041">
    <property type="entry name" value="fn3"/>
    <property type="match status" value="1"/>
</dbReference>
<dbReference type="Proteomes" id="UP000014500">
    <property type="component" value="Unassembled WGS sequence"/>
</dbReference>
<dbReference type="PROSITE" id="PS50853">
    <property type="entry name" value="FN3"/>
    <property type="match status" value="1"/>
</dbReference>
<dbReference type="PANTHER" id="PTHR44170">
    <property type="entry name" value="PROTEIN SIDEKICK"/>
    <property type="match status" value="1"/>
</dbReference>
<dbReference type="FunFam" id="2.60.40.10:FF:000719">
    <property type="entry name" value="nephrin isoform X1"/>
    <property type="match status" value="1"/>
</dbReference>
<dbReference type="InterPro" id="IPR003599">
    <property type="entry name" value="Ig_sub"/>
</dbReference>
<sequence>PPQWLIEPKDSHVILHHSTHIDCQAIGFPEPVIKWKKASANVPVDYQEIPSEGLTRYTAQNGSLIIHRADETDEGHFLCQANNGIGPELSKVIYLDVRIPAHFDMKHSNVTVKNGDKGRLVCTAYGDPEITITWKMNDKIADSKLDPRIRIKTTLLNNGLQSELILSKVKQKDFTSFNCRASNPFGSDDTQLSLIIQDRPNAPTHLSASRISSRSLFLAWEPSFDGNSPIIRYIVQHKLNEASWFKSTVNTSVLSEKTSIRITRLLPAKRYDIRVRAENLVGMSNASSVIGITTEEE</sequence>
<dbReference type="HOGENOM" id="CLU_938701_0_0_1"/>
<evidence type="ECO:0000313" key="5">
    <source>
        <dbReference type="EnsemblMetazoa" id="SMAR014232-PA"/>
    </source>
</evidence>
<keyword evidence="6" id="KW-1185">Reference proteome</keyword>
<dbReference type="InterPro" id="IPR007110">
    <property type="entry name" value="Ig-like_dom"/>
</dbReference>
<reference evidence="6" key="1">
    <citation type="submission" date="2011-05" db="EMBL/GenBank/DDBJ databases">
        <authorList>
            <person name="Richards S.R."/>
            <person name="Qu J."/>
            <person name="Jiang H."/>
            <person name="Jhangiani S.N."/>
            <person name="Agravi P."/>
            <person name="Goodspeed R."/>
            <person name="Gross S."/>
            <person name="Mandapat C."/>
            <person name="Jackson L."/>
            <person name="Mathew T."/>
            <person name="Pu L."/>
            <person name="Thornton R."/>
            <person name="Saada N."/>
            <person name="Wilczek-Boney K.B."/>
            <person name="Lee S."/>
            <person name="Kovar C."/>
            <person name="Wu Y."/>
            <person name="Scherer S.E."/>
            <person name="Worley K.C."/>
            <person name="Muzny D.M."/>
            <person name="Gibbs R."/>
        </authorList>
    </citation>
    <scope>NUCLEOTIDE SEQUENCE</scope>
    <source>
        <strain evidence="6">Brora</strain>
    </source>
</reference>
<keyword evidence="2" id="KW-1015">Disulfide bond</keyword>
<feature type="domain" description="Ig-like" evidence="3">
    <location>
        <begin position="2"/>
        <end position="84"/>
    </location>
</feature>
<dbReference type="eggNOG" id="KOG3510">
    <property type="taxonomic scope" value="Eukaryota"/>
</dbReference>
<dbReference type="GO" id="GO:0009653">
    <property type="term" value="P:anatomical structure morphogenesis"/>
    <property type="evidence" value="ECO:0007669"/>
    <property type="project" value="UniProtKB-ARBA"/>
</dbReference>
<dbReference type="InterPro" id="IPR036179">
    <property type="entry name" value="Ig-like_dom_sf"/>
</dbReference>
<evidence type="ECO:0000313" key="6">
    <source>
        <dbReference type="Proteomes" id="UP000014500"/>
    </source>
</evidence>
<dbReference type="InterPro" id="IPR013098">
    <property type="entry name" value="Ig_I-set"/>
</dbReference>
<dbReference type="InterPro" id="IPR013783">
    <property type="entry name" value="Ig-like_fold"/>
</dbReference>
<organism evidence="5 6">
    <name type="scientific">Strigamia maritima</name>
    <name type="common">European centipede</name>
    <name type="synonym">Geophilus maritimus</name>
    <dbReference type="NCBI Taxonomy" id="126957"/>
    <lineage>
        <taxon>Eukaryota</taxon>
        <taxon>Metazoa</taxon>
        <taxon>Ecdysozoa</taxon>
        <taxon>Arthropoda</taxon>
        <taxon>Myriapoda</taxon>
        <taxon>Chilopoda</taxon>
        <taxon>Pleurostigmophora</taxon>
        <taxon>Geophilomorpha</taxon>
        <taxon>Linotaeniidae</taxon>
        <taxon>Strigamia</taxon>
    </lineage>
</organism>
<dbReference type="SMART" id="SM00060">
    <property type="entry name" value="FN3"/>
    <property type="match status" value="1"/>
</dbReference>
<dbReference type="InterPro" id="IPR036116">
    <property type="entry name" value="FN3_sf"/>
</dbReference>
<dbReference type="Pfam" id="PF13927">
    <property type="entry name" value="Ig_3"/>
    <property type="match status" value="1"/>
</dbReference>
<dbReference type="GO" id="GO:0016020">
    <property type="term" value="C:membrane"/>
    <property type="evidence" value="ECO:0007669"/>
    <property type="project" value="UniProtKB-SubCell"/>
</dbReference>
<feature type="domain" description="Ig-like" evidence="3">
    <location>
        <begin position="87"/>
        <end position="193"/>
    </location>
</feature>
<dbReference type="GO" id="GO:0030154">
    <property type="term" value="P:cell differentiation"/>
    <property type="evidence" value="ECO:0007669"/>
    <property type="project" value="UniProtKB-ARBA"/>
</dbReference>
<reference evidence="5" key="2">
    <citation type="submission" date="2015-02" db="UniProtKB">
        <authorList>
            <consortium name="EnsemblMetazoa"/>
        </authorList>
    </citation>
    <scope>IDENTIFICATION</scope>
</reference>
<evidence type="ECO:0000259" key="3">
    <source>
        <dbReference type="PROSITE" id="PS50835"/>
    </source>
</evidence>
<accession>T1JK52</accession>
<dbReference type="GO" id="GO:0098609">
    <property type="term" value="P:cell-cell adhesion"/>
    <property type="evidence" value="ECO:0007669"/>
    <property type="project" value="TreeGrafter"/>
</dbReference>
<dbReference type="FunFam" id="2.60.40.10:FF:000104">
    <property type="entry name" value="Down syndrome cell adhesion molecule b"/>
    <property type="match status" value="1"/>
</dbReference>
<dbReference type="InterPro" id="IPR003598">
    <property type="entry name" value="Ig_sub2"/>
</dbReference>
<dbReference type="Pfam" id="PF07679">
    <property type="entry name" value="I-set"/>
    <property type="match status" value="1"/>
</dbReference>